<sequence length="625" mass="69508">MVHLFLVTVVLSCILHVPVHVNADRFYYQNFQNRPYLNLNGDAASAFGKLSLTRASKNQAGAVWYSEKVNLEYGFKSWFEFSITKIENDGESGFAFVIQSDGPYALGEGGPGLGYSGLKSGLAVEFDTHQDQAKVDPGVPHISVHQNLHPFSNSETSLTSIESQDTNGNNHILKVENLLKYFEESKNEVTTAFQFNIIRPRRVYVNYDPTEGVIEVMLQRDDREKSGGYYSMINHRVSVGQIKGNFYVGFTASTAESYAEFNIHSWSFKTVNSDKTLETPCSQGFSGPACSVTNEEASKECPRRKSCNVCVEDVYNCAWCIEKKTGKQACVVGTLESTRTCETIAVEPATCAMVLSHVWLYSIFGAILILIAFGVLVIKCLPAIQSFRALSLIIATIGGALFGMAISFVVSVSLVEISETNLFAIAYGIFFILCSGIIIHHILTREMQKRPPRPGHLILLWTSAIWIAISGILCFVLDKRWVHWLPEGLKVLFYVILGAALNFTLVFSCVDIVNSCWAEVEKYRKASWRRRYEPVDAEAAPSLTSSAQRIIILAFSSVLCGMFFGFMFGQLRIEEEASYRVALALQKETAYTYPFGAVVGALSALFYQITLLPLADEYIQSSRSL</sequence>
<evidence type="ECO:0000256" key="2">
    <source>
        <dbReference type="SAM" id="Phobius"/>
    </source>
</evidence>
<feature type="transmembrane region" description="Helical" evidence="2">
    <location>
        <begin position="390"/>
        <end position="410"/>
    </location>
</feature>
<accession>A0A7S3LK68</accession>
<evidence type="ECO:0000256" key="1">
    <source>
        <dbReference type="ARBA" id="ARBA00007606"/>
    </source>
</evidence>
<dbReference type="PANTHER" id="PTHR32401:SF48">
    <property type="entry name" value="LEGUME LECTIN DOMAIN-CONTAINING PROTEIN"/>
    <property type="match status" value="1"/>
</dbReference>
<dbReference type="Pfam" id="PF18483">
    <property type="entry name" value="Lectin_L-type_dom"/>
    <property type="match status" value="1"/>
</dbReference>
<feature type="transmembrane region" description="Helical" evidence="2">
    <location>
        <begin position="358"/>
        <end position="378"/>
    </location>
</feature>
<dbReference type="Gene3D" id="2.60.120.200">
    <property type="match status" value="1"/>
</dbReference>
<feature type="signal peptide" evidence="3">
    <location>
        <begin position="1"/>
        <end position="23"/>
    </location>
</feature>
<dbReference type="SUPFAM" id="SSF49899">
    <property type="entry name" value="Concanavalin A-like lectins/glucanases"/>
    <property type="match status" value="1"/>
</dbReference>
<dbReference type="CDD" id="cd01951">
    <property type="entry name" value="lectin_L-type"/>
    <property type="match status" value="1"/>
</dbReference>
<feature type="transmembrane region" description="Helical" evidence="2">
    <location>
        <begin position="455"/>
        <end position="479"/>
    </location>
</feature>
<feature type="transmembrane region" description="Helical" evidence="2">
    <location>
        <begin position="422"/>
        <end position="443"/>
    </location>
</feature>
<dbReference type="AlphaFoldDB" id="A0A7S3LK68"/>
<keyword evidence="2" id="KW-0812">Transmembrane</keyword>
<evidence type="ECO:0000256" key="3">
    <source>
        <dbReference type="SAM" id="SignalP"/>
    </source>
</evidence>
<dbReference type="InterPro" id="IPR050258">
    <property type="entry name" value="Leguminous_Lectin"/>
</dbReference>
<evidence type="ECO:0008006" key="5">
    <source>
        <dbReference type="Google" id="ProtNLM"/>
    </source>
</evidence>
<protein>
    <recommendedName>
        <fullName evidence="5">Legume lectin domain-containing protein</fullName>
    </recommendedName>
</protein>
<name>A0A7S3LK68_9STRA</name>
<proteinExistence type="inferred from homology"/>
<reference evidence="4" key="1">
    <citation type="submission" date="2021-01" db="EMBL/GenBank/DDBJ databases">
        <authorList>
            <person name="Corre E."/>
            <person name="Pelletier E."/>
            <person name="Niang G."/>
            <person name="Scheremetjew M."/>
            <person name="Finn R."/>
            <person name="Kale V."/>
            <person name="Holt S."/>
            <person name="Cochrane G."/>
            <person name="Meng A."/>
            <person name="Brown T."/>
            <person name="Cohen L."/>
        </authorList>
    </citation>
    <scope>NUCLEOTIDE SEQUENCE</scope>
    <source>
        <strain evidence="4">GSBS06</strain>
    </source>
</reference>
<dbReference type="InterPro" id="IPR013320">
    <property type="entry name" value="ConA-like_dom_sf"/>
</dbReference>
<dbReference type="PANTHER" id="PTHR32401">
    <property type="entry name" value="CONCANAVALIN A-LIKE LECTIN FAMILY PROTEIN"/>
    <property type="match status" value="1"/>
</dbReference>
<feature type="transmembrane region" description="Helical" evidence="2">
    <location>
        <begin position="591"/>
        <end position="615"/>
    </location>
</feature>
<keyword evidence="2" id="KW-1133">Transmembrane helix</keyword>
<keyword evidence="3" id="KW-0732">Signal</keyword>
<keyword evidence="2" id="KW-0472">Membrane</keyword>
<feature type="transmembrane region" description="Helical" evidence="2">
    <location>
        <begin position="550"/>
        <end position="571"/>
    </location>
</feature>
<organism evidence="4">
    <name type="scientific">Aplanochytrium stocchinoi</name>
    <dbReference type="NCBI Taxonomy" id="215587"/>
    <lineage>
        <taxon>Eukaryota</taxon>
        <taxon>Sar</taxon>
        <taxon>Stramenopiles</taxon>
        <taxon>Bigyra</taxon>
        <taxon>Labyrinthulomycetes</taxon>
        <taxon>Thraustochytrida</taxon>
        <taxon>Thraustochytriidae</taxon>
        <taxon>Aplanochytrium</taxon>
    </lineage>
</organism>
<evidence type="ECO:0000313" key="4">
    <source>
        <dbReference type="EMBL" id="CAE0432730.1"/>
    </source>
</evidence>
<feature type="chain" id="PRO_5030706444" description="Legume lectin domain-containing protein" evidence="3">
    <location>
        <begin position="24"/>
        <end position="625"/>
    </location>
</feature>
<feature type="transmembrane region" description="Helical" evidence="2">
    <location>
        <begin position="491"/>
        <end position="520"/>
    </location>
</feature>
<dbReference type="EMBL" id="HBIN01004335">
    <property type="protein sequence ID" value="CAE0432730.1"/>
    <property type="molecule type" value="Transcribed_RNA"/>
</dbReference>
<comment type="similarity">
    <text evidence="1">Belongs to the leguminous lectin family.</text>
</comment>
<gene>
    <name evidence="4" type="ORF">ASTO00021_LOCUS3048</name>
</gene>
<dbReference type="InterPro" id="IPR056573">
    <property type="entry name" value="Lectin_L-type_dom"/>
</dbReference>